<dbReference type="InterPro" id="IPR011033">
    <property type="entry name" value="PRC_barrel-like_sf"/>
</dbReference>
<proteinExistence type="predicted"/>
<dbReference type="Gene3D" id="3.90.50.10">
    <property type="entry name" value="Photosynthetic Reaction Center, subunit H, domain 2"/>
    <property type="match status" value="1"/>
</dbReference>
<dbReference type="RefSeq" id="WP_121251953.1">
    <property type="nucleotide sequence ID" value="NZ_RBIL01000001.1"/>
</dbReference>
<gene>
    <name evidence="2" type="ORF">C8N24_3511</name>
</gene>
<dbReference type="EMBL" id="RBIL01000001">
    <property type="protein sequence ID" value="RKQ93640.1"/>
    <property type="molecule type" value="Genomic_DNA"/>
</dbReference>
<accession>A0A660LI07</accession>
<dbReference type="GO" id="GO:0019684">
    <property type="term" value="P:photosynthesis, light reaction"/>
    <property type="evidence" value="ECO:0007669"/>
    <property type="project" value="InterPro"/>
</dbReference>
<protein>
    <submittedName>
        <fullName evidence="2">PRC-barrel domain protein</fullName>
    </submittedName>
</protein>
<evidence type="ECO:0000259" key="1">
    <source>
        <dbReference type="Pfam" id="PF05239"/>
    </source>
</evidence>
<organism evidence="2 3">
    <name type="scientific">Solirubrobacter pauli</name>
    <dbReference type="NCBI Taxonomy" id="166793"/>
    <lineage>
        <taxon>Bacteria</taxon>
        <taxon>Bacillati</taxon>
        <taxon>Actinomycetota</taxon>
        <taxon>Thermoleophilia</taxon>
        <taxon>Solirubrobacterales</taxon>
        <taxon>Solirubrobacteraceae</taxon>
        <taxon>Solirubrobacter</taxon>
    </lineage>
</organism>
<dbReference type="SUPFAM" id="SSF50346">
    <property type="entry name" value="PRC-barrel domain"/>
    <property type="match status" value="1"/>
</dbReference>
<evidence type="ECO:0000313" key="3">
    <source>
        <dbReference type="Proteomes" id="UP000278962"/>
    </source>
</evidence>
<name>A0A660LI07_9ACTN</name>
<sequence length="117" mass="12980">MIPVENIADWRGQEVVDPNGEKLGKLEEVYYDGETDEPAFAAVKTGLVSKSLTLVPLVRASVGRDFVRVDRRKAVFKKAPSFDTDAELTLDDEAATYQHYSMDYTPAGSGARRLAKR</sequence>
<dbReference type="Proteomes" id="UP000278962">
    <property type="component" value="Unassembled WGS sequence"/>
</dbReference>
<keyword evidence="3" id="KW-1185">Reference proteome</keyword>
<dbReference type="GO" id="GO:0030077">
    <property type="term" value="C:plasma membrane light-harvesting complex"/>
    <property type="evidence" value="ECO:0007669"/>
    <property type="project" value="InterPro"/>
</dbReference>
<dbReference type="AlphaFoldDB" id="A0A660LI07"/>
<dbReference type="OrthoDB" id="3712018at2"/>
<dbReference type="InterPro" id="IPR014747">
    <property type="entry name" value="Bac_photo_RC_H_C"/>
</dbReference>
<reference evidence="2 3" key="1">
    <citation type="submission" date="2018-10" db="EMBL/GenBank/DDBJ databases">
        <title>Genomic Encyclopedia of Archaeal and Bacterial Type Strains, Phase II (KMG-II): from individual species to whole genera.</title>
        <authorList>
            <person name="Goeker M."/>
        </authorList>
    </citation>
    <scope>NUCLEOTIDE SEQUENCE [LARGE SCALE GENOMIC DNA]</scope>
    <source>
        <strain evidence="2 3">DSM 14954</strain>
    </source>
</reference>
<evidence type="ECO:0000313" key="2">
    <source>
        <dbReference type="EMBL" id="RKQ93640.1"/>
    </source>
</evidence>
<dbReference type="Pfam" id="PF05239">
    <property type="entry name" value="PRC"/>
    <property type="match status" value="1"/>
</dbReference>
<dbReference type="InterPro" id="IPR027275">
    <property type="entry name" value="PRC-brl_dom"/>
</dbReference>
<feature type="domain" description="PRC-barrel" evidence="1">
    <location>
        <begin position="6"/>
        <end position="74"/>
    </location>
</feature>
<comment type="caution">
    <text evidence="2">The sequence shown here is derived from an EMBL/GenBank/DDBJ whole genome shotgun (WGS) entry which is preliminary data.</text>
</comment>